<dbReference type="EMBL" id="JACDUR010000007">
    <property type="protein sequence ID" value="MBA2895267.1"/>
    <property type="molecule type" value="Genomic_DNA"/>
</dbReference>
<evidence type="ECO:0000256" key="5">
    <source>
        <dbReference type="SAM" id="Phobius"/>
    </source>
</evidence>
<keyword evidence="4 5" id="KW-0472">Membrane</keyword>
<evidence type="ECO:0000256" key="4">
    <source>
        <dbReference type="ARBA" id="ARBA00023136"/>
    </source>
</evidence>
<keyword evidence="2 5" id="KW-0812">Transmembrane</keyword>
<feature type="transmembrane region" description="Helical" evidence="5">
    <location>
        <begin position="17"/>
        <end position="38"/>
    </location>
</feature>
<organism evidence="7 8">
    <name type="scientific">Nonomuraea soli</name>
    <dbReference type="NCBI Taxonomy" id="1032476"/>
    <lineage>
        <taxon>Bacteria</taxon>
        <taxon>Bacillati</taxon>
        <taxon>Actinomycetota</taxon>
        <taxon>Actinomycetes</taxon>
        <taxon>Streptosporangiales</taxon>
        <taxon>Streptosporangiaceae</taxon>
        <taxon>Nonomuraea</taxon>
    </lineage>
</organism>
<comment type="subcellular location">
    <subcellularLocation>
        <location evidence="1">Membrane</location>
        <topology evidence="1">Multi-pass membrane protein</topology>
    </subcellularLocation>
</comment>
<proteinExistence type="predicted"/>
<dbReference type="GO" id="GO:0140359">
    <property type="term" value="F:ABC-type transporter activity"/>
    <property type="evidence" value="ECO:0007669"/>
    <property type="project" value="InterPro"/>
</dbReference>
<dbReference type="Pfam" id="PF01061">
    <property type="entry name" value="ABC2_membrane"/>
    <property type="match status" value="1"/>
</dbReference>
<evidence type="ECO:0000313" key="8">
    <source>
        <dbReference type="Proteomes" id="UP000530928"/>
    </source>
</evidence>
<dbReference type="RefSeq" id="WP_181614037.1">
    <property type="nucleotide sequence ID" value="NZ_BAABAM010000009.1"/>
</dbReference>
<dbReference type="AlphaFoldDB" id="A0A7W0HTS9"/>
<dbReference type="GO" id="GO:0016020">
    <property type="term" value="C:membrane"/>
    <property type="evidence" value="ECO:0007669"/>
    <property type="project" value="UniProtKB-SubCell"/>
</dbReference>
<evidence type="ECO:0000256" key="3">
    <source>
        <dbReference type="ARBA" id="ARBA00022989"/>
    </source>
</evidence>
<feature type="transmembrane region" description="Helical" evidence="5">
    <location>
        <begin position="86"/>
        <end position="114"/>
    </location>
</feature>
<evidence type="ECO:0000256" key="2">
    <source>
        <dbReference type="ARBA" id="ARBA00022692"/>
    </source>
</evidence>
<comment type="caution">
    <text evidence="7">The sequence shown here is derived from an EMBL/GenBank/DDBJ whole genome shotgun (WGS) entry which is preliminary data.</text>
</comment>
<reference evidence="7 8" key="1">
    <citation type="submission" date="2020-07" db="EMBL/GenBank/DDBJ databases">
        <title>Genomic Encyclopedia of Type Strains, Phase IV (KMG-IV): sequencing the most valuable type-strain genomes for metagenomic binning, comparative biology and taxonomic classification.</title>
        <authorList>
            <person name="Goeker M."/>
        </authorList>
    </citation>
    <scope>NUCLEOTIDE SEQUENCE [LARGE SCALE GENOMIC DNA]</scope>
    <source>
        <strain evidence="7 8">DSM 45533</strain>
    </source>
</reference>
<sequence>MLPILVKDLRQQVRDGYLLMFGLVLPLTLTFVLTLAGVGRSTELAAGSATFFLFFLASGMSGLLAEKRNGTLARLLAAPVGRRTILAAKLVAGMVLALASMAVLILATSLLLGADWGPPLQVAVLVVALVAAACGLSSVAAAFARTAEQAMNQQSALAVVLGIVGGALFPVPDLEWLSRLTPHHWFLRGLGPDAEVLAPVAVLSGIALVTGSIALAGARRTLTL</sequence>
<dbReference type="Proteomes" id="UP000530928">
    <property type="component" value="Unassembled WGS sequence"/>
</dbReference>
<feature type="transmembrane region" description="Helical" evidence="5">
    <location>
        <begin position="196"/>
        <end position="218"/>
    </location>
</feature>
<keyword evidence="3 5" id="KW-1133">Transmembrane helix</keyword>
<dbReference type="InterPro" id="IPR052902">
    <property type="entry name" value="ABC-2_transporter"/>
</dbReference>
<gene>
    <name evidence="7" type="ORF">HNR30_006653</name>
</gene>
<dbReference type="PANTHER" id="PTHR43027:SF1">
    <property type="entry name" value="DOXORUBICIN RESISTANCE ABC TRANSPORTER PERMEASE PROTEIN DRRC-RELATED"/>
    <property type="match status" value="1"/>
</dbReference>
<keyword evidence="8" id="KW-1185">Reference proteome</keyword>
<dbReference type="InterPro" id="IPR013525">
    <property type="entry name" value="ABC2_TM"/>
</dbReference>
<name>A0A7W0HTS9_9ACTN</name>
<dbReference type="PANTHER" id="PTHR43027">
    <property type="entry name" value="DOXORUBICIN RESISTANCE ABC TRANSPORTER PERMEASE PROTEIN DRRC-RELATED"/>
    <property type="match status" value="1"/>
</dbReference>
<protein>
    <submittedName>
        <fullName evidence="7">ABC-type multidrug transport system permease subunit</fullName>
    </submittedName>
</protein>
<feature type="transmembrane region" description="Helical" evidence="5">
    <location>
        <begin position="44"/>
        <end position="65"/>
    </location>
</feature>
<accession>A0A7W0HTS9</accession>
<feature type="transmembrane region" description="Helical" evidence="5">
    <location>
        <begin position="156"/>
        <end position="176"/>
    </location>
</feature>
<feature type="domain" description="ABC-2 type transporter transmembrane" evidence="6">
    <location>
        <begin position="5"/>
        <end position="190"/>
    </location>
</feature>
<evidence type="ECO:0000259" key="6">
    <source>
        <dbReference type="Pfam" id="PF01061"/>
    </source>
</evidence>
<evidence type="ECO:0000256" key="1">
    <source>
        <dbReference type="ARBA" id="ARBA00004141"/>
    </source>
</evidence>
<feature type="transmembrane region" description="Helical" evidence="5">
    <location>
        <begin position="120"/>
        <end position="144"/>
    </location>
</feature>
<evidence type="ECO:0000313" key="7">
    <source>
        <dbReference type="EMBL" id="MBA2895267.1"/>
    </source>
</evidence>